<reference evidence="1 2" key="1">
    <citation type="submission" date="2017-09" db="EMBL/GenBank/DDBJ databases">
        <title>Depth-based differentiation of microbial function through sediment-hosted aquifers and enrichment of novel symbionts in the deep terrestrial subsurface.</title>
        <authorList>
            <person name="Probst A.J."/>
            <person name="Ladd B."/>
            <person name="Jarett J.K."/>
            <person name="Geller-Mcgrath D.E."/>
            <person name="Sieber C.M."/>
            <person name="Emerson J.B."/>
            <person name="Anantharaman K."/>
            <person name="Thomas B.C."/>
            <person name="Malmstrom R."/>
            <person name="Stieglmeier M."/>
            <person name="Klingl A."/>
            <person name="Woyke T."/>
            <person name="Ryan C.M."/>
            <person name="Banfield J.F."/>
        </authorList>
    </citation>
    <scope>NUCLEOTIDE SEQUENCE [LARGE SCALE GENOMIC DNA]</scope>
    <source>
        <strain evidence="1">CG_4_10_14_3_um_filter_34_13</strain>
    </source>
</reference>
<accession>A0A2M7PKY7</accession>
<proteinExistence type="predicted"/>
<dbReference type="EMBL" id="PFKO01000358">
    <property type="protein sequence ID" value="PIY31290.1"/>
    <property type="molecule type" value="Genomic_DNA"/>
</dbReference>
<gene>
    <name evidence="1" type="ORF">COZ07_09805</name>
</gene>
<sequence length="216" mass="25407">MGVTIHYGSKNKTQSISKERVKQTIDFVRDVAKGRKWTIWSDRKDILSHISYDMWGKKYETLNKSAYRVWQRVISIQVYPNCEDTVIGFHSFDNEHYKMGYFEKFHKENTEYHFFERNFTKTQFAGVKAHIEVAKLLEAINNNFYPMNVYDEGDYYKKGNVKRLADNLGQNMDLIRSVGATLGGLGFKQDNIHSAKDDTKGWVKDYIDYLARKIKK</sequence>
<dbReference type="RefSeq" id="WP_406608431.1">
    <property type="nucleotide sequence ID" value="NZ_PFKO01000358.1"/>
</dbReference>
<evidence type="ECO:0000313" key="2">
    <source>
        <dbReference type="Proteomes" id="UP000230646"/>
    </source>
</evidence>
<dbReference type="Proteomes" id="UP000230646">
    <property type="component" value="Unassembled WGS sequence"/>
</dbReference>
<protein>
    <submittedName>
        <fullName evidence="1">Uncharacterized protein</fullName>
    </submittedName>
</protein>
<dbReference type="AlphaFoldDB" id="A0A2M7PKY7"/>
<organism evidence="1 2">
    <name type="scientific">Candidatus Infernicultor aquiphilus</name>
    <dbReference type="NCBI Taxonomy" id="1805029"/>
    <lineage>
        <taxon>Bacteria</taxon>
        <taxon>Pseudomonadati</taxon>
        <taxon>Atribacterota</taxon>
        <taxon>Candidatus Phoenicimicrobiia</taxon>
        <taxon>Candidatus Pheonicimicrobiales</taxon>
        <taxon>Candidatus Phoenicimicrobiaceae</taxon>
        <taxon>Candidatus Infernicultor</taxon>
    </lineage>
</organism>
<evidence type="ECO:0000313" key="1">
    <source>
        <dbReference type="EMBL" id="PIY31290.1"/>
    </source>
</evidence>
<comment type="caution">
    <text evidence="1">The sequence shown here is derived from an EMBL/GenBank/DDBJ whole genome shotgun (WGS) entry which is preliminary data.</text>
</comment>
<name>A0A2M7PKY7_9BACT</name>